<gene>
    <name evidence="3" type="ORF">DFR75_1011756</name>
</gene>
<feature type="region of interest" description="Disordered" evidence="1">
    <location>
        <begin position="180"/>
        <end position="239"/>
    </location>
</feature>
<dbReference type="Pfam" id="PF11303">
    <property type="entry name" value="DUF3105"/>
    <property type="match status" value="1"/>
</dbReference>
<dbReference type="RefSeq" id="WP_084475784.1">
    <property type="nucleotide sequence ID" value="NZ_JBHXPO010000004.1"/>
</dbReference>
<evidence type="ECO:0000313" key="3">
    <source>
        <dbReference type="EMBL" id="TDP42642.1"/>
    </source>
</evidence>
<proteinExistence type="predicted"/>
<feature type="compositionally biased region" description="Pro residues" evidence="1">
    <location>
        <begin position="228"/>
        <end position="239"/>
    </location>
</feature>
<evidence type="ECO:0000256" key="2">
    <source>
        <dbReference type="SAM" id="SignalP"/>
    </source>
</evidence>
<organism evidence="3 4">
    <name type="scientific">Nocardia ignorata</name>
    <dbReference type="NCBI Taxonomy" id="145285"/>
    <lineage>
        <taxon>Bacteria</taxon>
        <taxon>Bacillati</taxon>
        <taxon>Actinomycetota</taxon>
        <taxon>Actinomycetes</taxon>
        <taxon>Mycobacteriales</taxon>
        <taxon>Nocardiaceae</taxon>
        <taxon>Nocardia</taxon>
    </lineage>
</organism>
<keyword evidence="2" id="KW-0732">Signal</keyword>
<dbReference type="EMBL" id="SNXK01000001">
    <property type="protein sequence ID" value="TDP42642.1"/>
    <property type="molecule type" value="Genomic_DNA"/>
</dbReference>
<feature type="chain" id="PRO_5039632166" evidence="2">
    <location>
        <begin position="21"/>
        <end position="239"/>
    </location>
</feature>
<evidence type="ECO:0000313" key="4">
    <source>
        <dbReference type="Proteomes" id="UP000295087"/>
    </source>
</evidence>
<dbReference type="AlphaFoldDB" id="A0A4R6PVM3"/>
<protein>
    <submittedName>
        <fullName evidence="3">Uncharacterized protein DUF3105</fullName>
    </submittedName>
</protein>
<keyword evidence="4" id="KW-1185">Reference proteome</keyword>
<feature type="signal peptide" evidence="2">
    <location>
        <begin position="1"/>
        <end position="20"/>
    </location>
</feature>
<evidence type="ECO:0000256" key="1">
    <source>
        <dbReference type="SAM" id="MobiDB-lite"/>
    </source>
</evidence>
<reference evidence="3 4" key="1">
    <citation type="submission" date="2019-03" db="EMBL/GenBank/DDBJ databases">
        <title>Genomic Encyclopedia of Type Strains, Phase IV (KMG-IV): sequencing the most valuable type-strain genomes for metagenomic binning, comparative biology and taxonomic classification.</title>
        <authorList>
            <person name="Goeker M."/>
        </authorList>
    </citation>
    <scope>NUCLEOTIDE SEQUENCE [LARGE SCALE GENOMIC DNA]</scope>
    <source>
        <strain evidence="3 4">DSM 44496</strain>
    </source>
</reference>
<sequence>MRVRNRVSACLLAVASVTLAGCGDDAVKGHPTTAMDSFAPSEDNQDPAKDIPGVVTAAYPLGNHVPSTQRVAYTSIPPMGGTHDAVWAACDGVVYPEGIRTENAVHSMEHGAVWIAYDPARVSADDQATLRNKVQGRTYTFMSPIPNMADPISLQSWGHQLVPDSATDARVDQFITALRNNPYTTPEPGASCSNPIFDRDPAPYDPSAPGLDAAPMNNEPVFPTEVPVLPPEPDVPAPR</sequence>
<accession>A0A4R6PVM3</accession>
<name>A0A4R6PVM3_NOCIG</name>
<comment type="caution">
    <text evidence="3">The sequence shown here is derived from an EMBL/GenBank/DDBJ whole genome shotgun (WGS) entry which is preliminary data.</text>
</comment>
<dbReference type="Proteomes" id="UP000295087">
    <property type="component" value="Unassembled WGS sequence"/>
</dbReference>
<dbReference type="InterPro" id="IPR021454">
    <property type="entry name" value="DUF3105"/>
</dbReference>
<dbReference type="PROSITE" id="PS51257">
    <property type="entry name" value="PROKAR_LIPOPROTEIN"/>
    <property type="match status" value="1"/>
</dbReference>